<organism evidence="8">
    <name type="scientific">Heliothis virescens</name>
    <name type="common">Tobacco budworm moth</name>
    <dbReference type="NCBI Taxonomy" id="7102"/>
    <lineage>
        <taxon>Eukaryota</taxon>
        <taxon>Metazoa</taxon>
        <taxon>Ecdysozoa</taxon>
        <taxon>Arthropoda</taxon>
        <taxon>Hexapoda</taxon>
        <taxon>Insecta</taxon>
        <taxon>Pterygota</taxon>
        <taxon>Neoptera</taxon>
        <taxon>Endopterygota</taxon>
        <taxon>Lepidoptera</taxon>
        <taxon>Glossata</taxon>
        <taxon>Ditrysia</taxon>
        <taxon>Noctuoidea</taxon>
        <taxon>Noctuidae</taxon>
        <taxon>Heliothinae</taxon>
        <taxon>Heliothis</taxon>
    </lineage>
</organism>
<keyword evidence="3" id="KW-0805">Transcription regulation</keyword>
<feature type="compositionally biased region" description="Polar residues" evidence="6">
    <location>
        <begin position="110"/>
        <end position="119"/>
    </location>
</feature>
<dbReference type="GO" id="GO:0045746">
    <property type="term" value="P:negative regulation of Notch signaling pathway"/>
    <property type="evidence" value="ECO:0007669"/>
    <property type="project" value="InterPro"/>
</dbReference>
<keyword evidence="4" id="KW-0804">Transcription</keyword>
<evidence type="ECO:0000256" key="3">
    <source>
        <dbReference type="ARBA" id="ARBA00023015"/>
    </source>
</evidence>
<dbReference type="SMART" id="SM01025">
    <property type="entry name" value="BEN"/>
    <property type="match status" value="1"/>
</dbReference>
<feature type="compositionally biased region" description="Acidic residues" evidence="6">
    <location>
        <begin position="246"/>
        <end position="258"/>
    </location>
</feature>
<keyword evidence="2" id="KW-0678">Repressor</keyword>
<dbReference type="GO" id="GO:0003677">
    <property type="term" value="F:DNA binding"/>
    <property type="evidence" value="ECO:0007669"/>
    <property type="project" value="InterPro"/>
</dbReference>
<evidence type="ECO:0000256" key="4">
    <source>
        <dbReference type="ARBA" id="ARBA00023163"/>
    </source>
</evidence>
<keyword evidence="5" id="KW-0539">Nucleus</keyword>
<feature type="region of interest" description="Disordered" evidence="6">
    <location>
        <begin position="92"/>
        <end position="125"/>
    </location>
</feature>
<evidence type="ECO:0000256" key="2">
    <source>
        <dbReference type="ARBA" id="ARBA00022491"/>
    </source>
</evidence>
<dbReference type="AlphaFoldDB" id="A0A2A4K0C7"/>
<protein>
    <recommendedName>
        <fullName evidence="7">BEN domain-containing protein</fullName>
    </recommendedName>
</protein>
<feature type="region of interest" description="Disordered" evidence="6">
    <location>
        <begin position="208"/>
        <end position="297"/>
    </location>
</feature>
<feature type="region of interest" description="Disordered" evidence="6">
    <location>
        <begin position="400"/>
        <end position="426"/>
    </location>
</feature>
<gene>
    <name evidence="8" type="ORF">B5V51_6510</name>
</gene>
<dbReference type="GO" id="GO:0045666">
    <property type="term" value="P:positive regulation of neuron differentiation"/>
    <property type="evidence" value="ECO:0007669"/>
    <property type="project" value="InterPro"/>
</dbReference>
<dbReference type="Gene3D" id="1.10.10.2590">
    <property type="entry name" value="BEN domain"/>
    <property type="match status" value="1"/>
</dbReference>
<dbReference type="InterPro" id="IPR037496">
    <property type="entry name" value="BEND6-like"/>
</dbReference>
<comment type="subcellular location">
    <subcellularLocation>
        <location evidence="1">Nucleus</location>
    </subcellularLocation>
</comment>
<dbReference type="GO" id="GO:0005634">
    <property type="term" value="C:nucleus"/>
    <property type="evidence" value="ECO:0007669"/>
    <property type="project" value="UniProtKB-SubCell"/>
</dbReference>
<dbReference type="PANTHER" id="PTHR35346:SF1">
    <property type="entry name" value="BEN DOMAIN-CONTAINING PROTEIN 6"/>
    <property type="match status" value="1"/>
</dbReference>
<dbReference type="PANTHER" id="PTHR35346">
    <property type="entry name" value="BEN DOMAIN-CONTAINING PROTEIN 6"/>
    <property type="match status" value="1"/>
</dbReference>
<reference evidence="8" key="1">
    <citation type="submission" date="2017-09" db="EMBL/GenBank/DDBJ databases">
        <title>Contemporary evolution of a Lepidopteran species, Heliothis virescens, in response to modern agricultural practices.</title>
        <authorList>
            <person name="Fritz M.L."/>
            <person name="Deyonke A.M."/>
            <person name="Papanicolaou A."/>
            <person name="Micinski S."/>
            <person name="Westbrook J."/>
            <person name="Gould F."/>
        </authorList>
    </citation>
    <scope>NUCLEOTIDE SEQUENCE [LARGE SCALE GENOMIC DNA]</scope>
    <source>
        <strain evidence="8">HvINT-</strain>
        <tissue evidence="8">Whole body</tissue>
    </source>
</reference>
<dbReference type="Pfam" id="PF10523">
    <property type="entry name" value="BEN"/>
    <property type="match status" value="1"/>
</dbReference>
<accession>A0A2A4K0C7</accession>
<name>A0A2A4K0C7_HELVI</name>
<feature type="compositionally biased region" description="Acidic residues" evidence="6">
    <location>
        <begin position="223"/>
        <end position="236"/>
    </location>
</feature>
<dbReference type="EMBL" id="NWSH01000290">
    <property type="protein sequence ID" value="PCG77725.1"/>
    <property type="molecule type" value="Genomic_DNA"/>
</dbReference>
<feature type="region of interest" description="Disordered" evidence="6">
    <location>
        <begin position="139"/>
        <end position="161"/>
    </location>
</feature>
<dbReference type="PROSITE" id="PS51457">
    <property type="entry name" value="BEN"/>
    <property type="match status" value="1"/>
</dbReference>
<evidence type="ECO:0000256" key="6">
    <source>
        <dbReference type="SAM" id="MobiDB-lite"/>
    </source>
</evidence>
<feature type="compositionally biased region" description="Polar residues" evidence="6">
    <location>
        <begin position="150"/>
        <end position="161"/>
    </location>
</feature>
<proteinExistence type="predicted"/>
<dbReference type="InterPro" id="IPR018379">
    <property type="entry name" value="BEN_domain"/>
</dbReference>
<evidence type="ECO:0000259" key="7">
    <source>
        <dbReference type="PROSITE" id="PS51457"/>
    </source>
</evidence>
<evidence type="ECO:0000256" key="5">
    <source>
        <dbReference type="ARBA" id="ARBA00023242"/>
    </source>
</evidence>
<sequence>MSTVGMSVANTEYDAAQALLDLQSNIRETRHEKYDTKESVETAKLFLSCFIASNVGNVAKPPHVSYVSPKVGTVNPMYAVSKDTTTAFDVPVSPKIPKRKSPDEELTGVPSAQDNNIAESSSKRSKIFKRKPIKHFTVTSGPTPKILANKASNSVKNDSRSTITEYKVKTREIGTQTDDQLQVPIIETMEFTISKLCEKIKSLEAQIQSNSKQRKRIEKDISDNDVDYEDDDDDDESYKVNSNENTLDDSDISDSDETFSDREIPEKHKSKQKAKHYGYTSTPKVLSNRNSNANADDMVPIGDGNALIPSRIFRHVNWNSYTSATRKLLTAVFTRRVLATHSLTGKPSPAFPNKPAKKKLDPALVNDIVQTVVERCCVPENVVRTSITTKCADESKMFRTRENNKKKRKHKVNRENIPPESDSDDF</sequence>
<comment type="caution">
    <text evidence="8">The sequence shown here is derived from an EMBL/GenBank/DDBJ whole genome shotgun (WGS) entry which is preliminary data.</text>
</comment>
<feature type="domain" description="BEN" evidence="7">
    <location>
        <begin position="302"/>
        <end position="398"/>
    </location>
</feature>
<evidence type="ECO:0000256" key="1">
    <source>
        <dbReference type="ARBA" id="ARBA00004123"/>
    </source>
</evidence>
<dbReference type="GO" id="GO:0003714">
    <property type="term" value="F:transcription corepressor activity"/>
    <property type="evidence" value="ECO:0007669"/>
    <property type="project" value="InterPro"/>
</dbReference>
<feature type="compositionally biased region" description="Polar residues" evidence="6">
    <location>
        <begin position="279"/>
        <end position="294"/>
    </location>
</feature>
<evidence type="ECO:0000313" key="8">
    <source>
        <dbReference type="EMBL" id="PCG77725.1"/>
    </source>
</evidence>